<comment type="caution">
    <text evidence="1">The sequence shown here is derived from an EMBL/GenBank/DDBJ whole genome shotgun (WGS) entry which is preliminary data.</text>
</comment>
<accession>A0ACC0JT62</accession>
<organism evidence="1 2">
    <name type="scientific">Choristoneura fumiferana</name>
    <name type="common">Spruce budworm moth</name>
    <name type="synonym">Archips fumiferana</name>
    <dbReference type="NCBI Taxonomy" id="7141"/>
    <lineage>
        <taxon>Eukaryota</taxon>
        <taxon>Metazoa</taxon>
        <taxon>Ecdysozoa</taxon>
        <taxon>Arthropoda</taxon>
        <taxon>Hexapoda</taxon>
        <taxon>Insecta</taxon>
        <taxon>Pterygota</taxon>
        <taxon>Neoptera</taxon>
        <taxon>Endopterygota</taxon>
        <taxon>Lepidoptera</taxon>
        <taxon>Glossata</taxon>
        <taxon>Ditrysia</taxon>
        <taxon>Tortricoidea</taxon>
        <taxon>Tortricidae</taxon>
        <taxon>Tortricinae</taxon>
        <taxon>Choristoneura</taxon>
    </lineage>
</organism>
<evidence type="ECO:0000313" key="2">
    <source>
        <dbReference type="Proteomes" id="UP001064048"/>
    </source>
</evidence>
<keyword evidence="2" id="KW-1185">Reference proteome</keyword>
<proteinExistence type="predicted"/>
<dbReference type="EMBL" id="CM046103">
    <property type="protein sequence ID" value="KAI8427371.1"/>
    <property type="molecule type" value="Genomic_DNA"/>
</dbReference>
<protein>
    <submittedName>
        <fullName evidence="1">Uncharacterized protein</fullName>
    </submittedName>
</protein>
<evidence type="ECO:0000313" key="1">
    <source>
        <dbReference type="EMBL" id="KAI8427371.1"/>
    </source>
</evidence>
<dbReference type="Proteomes" id="UP001064048">
    <property type="component" value="Chromosome 3"/>
</dbReference>
<sequence length="85" mass="9311">MQWSFNYSERNKSEEDVDRLGRRETTVTDGKMSFSLLLPRDCAGGDIPDAVPIAVGCALGGMVVVVLIAYLVARRRSAARGYLSM</sequence>
<gene>
    <name evidence="1" type="ORF">MSG28_001931</name>
</gene>
<name>A0ACC0JT62_CHOFU</name>
<reference evidence="1 2" key="1">
    <citation type="journal article" date="2022" name="Genome Biol. Evol.">
        <title>The Spruce Budworm Genome: Reconstructing the Evolutionary History of Antifreeze Proteins.</title>
        <authorList>
            <person name="Beliveau C."/>
            <person name="Gagne P."/>
            <person name="Picq S."/>
            <person name="Vernygora O."/>
            <person name="Keeling C.I."/>
            <person name="Pinkney K."/>
            <person name="Doucet D."/>
            <person name="Wen F."/>
            <person name="Johnston J.S."/>
            <person name="Maaroufi H."/>
            <person name="Boyle B."/>
            <person name="Laroche J."/>
            <person name="Dewar K."/>
            <person name="Juretic N."/>
            <person name="Blackburn G."/>
            <person name="Nisole A."/>
            <person name="Brunet B."/>
            <person name="Brandao M."/>
            <person name="Lumley L."/>
            <person name="Duan J."/>
            <person name="Quan G."/>
            <person name="Lucarotti C.J."/>
            <person name="Roe A.D."/>
            <person name="Sperling F.A.H."/>
            <person name="Levesque R.C."/>
            <person name="Cusson M."/>
        </authorList>
    </citation>
    <scope>NUCLEOTIDE SEQUENCE [LARGE SCALE GENOMIC DNA]</scope>
    <source>
        <strain evidence="1">Glfc:IPQL:Cfum</strain>
    </source>
</reference>